<dbReference type="RefSeq" id="XP_067821424.1">
    <property type="nucleotide sequence ID" value="XM_067965824.1"/>
</dbReference>
<evidence type="ECO:0000256" key="1">
    <source>
        <dbReference type="SAM" id="MobiDB-lite"/>
    </source>
</evidence>
<evidence type="ECO:0000313" key="2">
    <source>
        <dbReference type="EMBL" id="TDH71925.1"/>
    </source>
</evidence>
<name>A0A976IHJ1_BRELC</name>
<feature type="compositionally biased region" description="Polar residues" evidence="1">
    <location>
        <begin position="1"/>
        <end position="30"/>
    </location>
</feature>
<comment type="caution">
    <text evidence="2">The sequence shown here is derived from an EMBL/GenBank/DDBJ whole genome shotgun (WGS) entry which is preliminary data.</text>
</comment>
<feature type="region of interest" description="Disordered" evidence="1">
    <location>
        <begin position="1"/>
        <end position="32"/>
    </location>
</feature>
<reference evidence="2 3" key="1">
    <citation type="journal article" date="2021" name="Genome Biol.">
        <title>AFLAP: assembly-free linkage analysis pipeline using k-mers from genome sequencing data.</title>
        <authorList>
            <person name="Fletcher K."/>
            <person name="Zhang L."/>
            <person name="Gil J."/>
            <person name="Han R."/>
            <person name="Cavanaugh K."/>
            <person name="Michelmore R."/>
        </authorList>
    </citation>
    <scope>NUCLEOTIDE SEQUENCE [LARGE SCALE GENOMIC DNA]</scope>
    <source>
        <strain evidence="2 3">SF5</strain>
    </source>
</reference>
<proteinExistence type="predicted"/>
<accession>A0A976IHJ1</accession>
<evidence type="ECO:0000313" key="3">
    <source>
        <dbReference type="Proteomes" id="UP000294530"/>
    </source>
</evidence>
<sequence>MTTRNDTTSPTPVVQTENSRTRTMTSSQMPVSKIQRSCGELFTSGNDPTVVRFYAHVETMKCGRCGADGGEHAASQP</sequence>
<protein>
    <submittedName>
        <fullName evidence="2">Uncharacterized protein</fullName>
    </submittedName>
</protein>
<organism evidence="2 3">
    <name type="scientific">Bremia lactucae</name>
    <name type="common">Lettuce downy mildew</name>
    <dbReference type="NCBI Taxonomy" id="4779"/>
    <lineage>
        <taxon>Eukaryota</taxon>
        <taxon>Sar</taxon>
        <taxon>Stramenopiles</taxon>
        <taxon>Oomycota</taxon>
        <taxon>Peronosporomycetes</taxon>
        <taxon>Peronosporales</taxon>
        <taxon>Peronosporaceae</taxon>
        <taxon>Bremia</taxon>
    </lineage>
</organism>
<gene>
    <name evidence="2" type="ORF">CCR75_007766</name>
</gene>
<dbReference type="KEGG" id="blac:94351495"/>
<keyword evidence="3" id="KW-1185">Reference proteome</keyword>
<dbReference type="Proteomes" id="UP000294530">
    <property type="component" value="Unassembled WGS sequence"/>
</dbReference>
<dbReference type="GeneID" id="94351495"/>
<dbReference type="AlphaFoldDB" id="A0A976IHJ1"/>
<dbReference type="EMBL" id="SHOA02000010">
    <property type="protein sequence ID" value="TDH71925.1"/>
    <property type="molecule type" value="Genomic_DNA"/>
</dbReference>